<feature type="region of interest" description="Disordered" evidence="6">
    <location>
        <begin position="343"/>
        <end position="378"/>
    </location>
</feature>
<keyword evidence="9" id="KW-1185">Reference proteome</keyword>
<dbReference type="PANTHER" id="PTHR39087:SF2">
    <property type="entry name" value="UPF0104 MEMBRANE PROTEIN MJ1595"/>
    <property type="match status" value="1"/>
</dbReference>
<dbReference type="InterPro" id="IPR006311">
    <property type="entry name" value="TAT_signal"/>
</dbReference>
<evidence type="ECO:0000256" key="5">
    <source>
        <dbReference type="ARBA" id="ARBA00023136"/>
    </source>
</evidence>
<proteinExistence type="predicted"/>
<organism evidence="8 9">
    <name type="scientific">Phycicoccus duodecadis</name>
    <dbReference type="NCBI Taxonomy" id="173053"/>
    <lineage>
        <taxon>Bacteria</taxon>
        <taxon>Bacillati</taxon>
        <taxon>Actinomycetota</taxon>
        <taxon>Actinomycetes</taxon>
        <taxon>Micrococcales</taxon>
        <taxon>Intrasporangiaceae</taxon>
        <taxon>Phycicoccus</taxon>
    </lineage>
</organism>
<dbReference type="PANTHER" id="PTHR39087">
    <property type="entry name" value="UPF0104 MEMBRANE PROTEIN MJ1595"/>
    <property type="match status" value="1"/>
</dbReference>
<evidence type="ECO:0000313" key="8">
    <source>
        <dbReference type="EMBL" id="PKW27376.1"/>
    </source>
</evidence>
<protein>
    <submittedName>
        <fullName evidence="8">Uncharacterized membrane protein YbhN (UPF0104 family)</fullName>
    </submittedName>
</protein>
<dbReference type="EMBL" id="PJNE01000001">
    <property type="protein sequence ID" value="PKW27376.1"/>
    <property type="molecule type" value="Genomic_DNA"/>
</dbReference>
<evidence type="ECO:0000256" key="3">
    <source>
        <dbReference type="ARBA" id="ARBA00022692"/>
    </source>
</evidence>
<feature type="transmembrane region" description="Helical" evidence="7">
    <location>
        <begin position="133"/>
        <end position="152"/>
    </location>
</feature>
<feature type="transmembrane region" description="Helical" evidence="7">
    <location>
        <begin position="56"/>
        <end position="74"/>
    </location>
</feature>
<feature type="transmembrane region" description="Helical" evidence="7">
    <location>
        <begin position="234"/>
        <end position="255"/>
    </location>
</feature>
<feature type="transmembrane region" description="Helical" evidence="7">
    <location>
        <begin position="308"/>
        <end position="335"/>
    </location>
</feature>
<gene>
    <name evidence="8" type="ORF">ATL31_2217</name>
</gene>
<dbReference type="Proteomes" id="UP000233781">
    <property type="component" value="Unassembled WGS sequence"/>
</dbReference>
<dbReference type="AlphaFoldDB" id="A0A2N3YKJ2"/>
<comment type="subcellular location">
    <subcellularLocation>
        <location evidence="1">Cell membrane</location>
        <topology evidence="1">Multi-pass membrane protein</topology>
    </subcellularLocation>
</comment>
<evidence type="ECO:0000256" key="1">
    <source>
        <dbReference type="ARBA" id="ARBA00004651"/>
    </source>
</evidence>
<sequence>MRVPVAVPTHRRQLLQFGLGMTLAVVLLAWGLPYFAKTSWADIWTVIRSVPPQVAIGLQALMLLGLYSYTFTFTGSLRGLSHGKALVINLCGSSVSNLLPGGGAVGLAATYAICRSWGFSRRATSTSAIVTGVWNVLARIALPVVAILLLMAGGVTLPRALIDLAIAGSVTGLGIIAAVVGMLASERVAQRIGALVDRVVGPLVRRRRPHSPMSVAALVTDLRARIIDIVRWRWWSMTLGMICFFGVYYLLFVLVMRQTGVGLALNLLFAAYAIGRLLSAVGITPGGVGVTEATTTIVLVGWGAHPAAASAGVVLFSILTHLMEVPLGGLGWLLWSLSTKVEPPEEGAEPTLAAARPVSVPDLLRDAGAAPRAEDDPG</sequence>
<reference evidence="8 9" key="1">
    <citation type="submission" date="2017-12" db="EMBL/GenBank/DDBJ databases">
        <title>Sequencing the genomes of 1000 Actinobacteria strains.</title>
        <authorList>
            <person name="Klenk H.-P."/>
        </authorList>
    </citation>
    <scope>NUCLEOTIDE SEQUENCE [LARGE SCALE GENOMIC DNA]</scope>
    <source>
        <strain evidence="8 9">DSM 12806</strain>
    </source>
</reference>
<keyword evidence="5 7" id="KW-0472">Membrane</keyword>
<name>A0A2N3YKJ2_9MICO</name>
<evidence type="ECO:0000256" key="4">
    <source>
        <dbReference type="ARBA" id="ARBA00022989"/>
    </source>
</evidence>
<keyword evidence="2" id="KW-1003">Cell membrane</keyword>
<evidence type="ECO:0000256" key="7">
    <source>
        <dbReference type="SAM" id="Phobius"/>
    </source>
</evidence>
<dbReference type="GO" id="GO:0005886">
    <property type="term" value="C:plasma membrane"/>
    <property type="evidence" value="ECO:0007669"/>
    <property type="project" value="UniProtKB-SubCell"/>
</dbReference>
<keyword evidence="4 7" id="KW-1133">Transmembrane helix</keyword>
<feature type="transmembrane region" description="Helical" evidence="7">
    <location>
        <begin position="86"/>
        <end position="113"/>
    </location>
</feature>
<comment type="caution">
    <text evidence="8">The sequence shown here is derived from an EMBL/GenBank/DDBJ whole genome shotgun (WGS) entry which is preliminary data.</text>
</comment>
<feature type="transmembrane region" description="Helical" evidence="7">
    <location>
        <begin position="14"/>
        <end position="36"/>
    </location>
</feature>
<evidence type="ECO:0000256" key="2">
    <source>
        <dbReference type="ARBA" id="ARBA00022475"/>
    </source>
</evidence>
<feature type="transmembrane region" description="Helical" evidence="7">
    <location>
        <begin position="164"/>
        <end position="184"/>
    </location>
</feature>
<accession>A0A2N3YKJ2</accession>
<dbReference type="PROSITE" id="PS51318">
    <property type="entry name" value="TAT"/>
    <property type="match status" value="1"/>
</dbReference>
<dbReference type="RefSeq" id="WP_245862307.1">
    <property type="nucleotide sequence ID" value="NZ_PJNE01000001.1"/>
</dbReference>
<keyword evidence="3 7" id="KW-0812">Transmembrane</keyword>
<dbReference type="Pfam" id="PF03706">
    <property type="entry name" value="LPG_synthase_TM"/>
    <property type="match status" value="1"/>
</dbReference>
<dbReference type="InterPro" id="IPR022791">
    <property type="entry name" value="L-PG_synthase/AglD"/>
</dbReference>
<evidence type="ECO:0000256" key="6">
    <source>
        <dbReference type="SAM" id="MobiDB-lite"/>
    </source>
</evidence>
<evidence type="ECO:0000313" key="9">
    <source>
        <dbReference type="Proteomes" id="UP000233781"/>
    </source>
</evidence>
<feature type="transmembrane region" description="Helical" evidence="7">
    <location>
        <begin position="267"/>
        <end position="288"/>
    </location>
</feature>